<dbReference type="InterPro" id="IPR016454">
    <property type="entry name" value="Cysteine_dSase"/>
</dbReference>
<evidence type="ECO:0000256" key="1">
    <source>
        <dbReference type="ARBA" id="ARBA00001933"/>
    </source>
</evidence>
<evidence type="ECO:0000256" key="8">
    <source>
        <dbReference type="ARBA" id="ARBA00050776"/>
    </source>
</evidence>
<evidence type="ECO:0000256" key="3">
    <source>
        <dbReference type="ARBA" id="ARBA00022679"/>
    </source>
</evidence>
<comment type="caution">
    <text evidence="10">The sequence shown here is derived from an EMBL/GenBank/DDBJ whole genome shotgun (WGS) entry which is preliminary data.</text>
</comment>
<sequence>MTSRVYLDARAPLHPAARAAILEALDDGWADPGRLHSEGRRAAALADRAKETIAGHLGARPAELRLTPTHTASLHRAVVDVVAARRRLGGRVVHSAVERAALLAAADQAEPVSVPVRSDGRVDLDAWRAALAEPAALAALQHANPEVGTIQPLPEAHEAAAAAGVPLLVDAGATIGHVPAPPAWDLLAADPASWGGPAGLGVLAVRPRVRTRATGPADEEPWVGVSLPLLAGAAAALDAVASRRAEAAPRRRVLLERIRACLGTIPDVEVPGDPATGLPHVMTFSCLYVDGEALLTELDRRGVAVGSGSACTASTLEPSHVLVAMGVLTHGNVRLTLPVDVTDEQVDTLCAALPDAVAAVRAMLGTSGL</sequence>
<evidence type="ECO:0000313" key="10">
    <source>
        <dbReference type="EMBL" id="MDO8107966.1"/>
    </source>
</evidence>
<dbReference type="InterPro" id="IPR015422">
    <property type="entry name" value="PyrdxlP-dep_Trfase_small"/>
</dbReference>
<feature type="domain" description="Aminotransferase class V" evidence="9">
    <location>
        <begin position="231"/>
        <end position="349"/>
    </location>
</feature>
<comment type="cofactor">
    <cofactor evidence="1">
        <name>pyridoxal 5'-phosphate</name>
        <dbReference type="ChEBI" id="CHEBI:597326"/>
    </cofactor>
</comment>
<dbReference type="SUPFAM" id="SSF53383">
    <property type="entry name" value="PLP-dependent transferases"/>
    <property type="match status" value="1"/>
</dbReference>
<dbReference type="Pfam" id="PF00266">
    <property type="entry name" value="Aminotran_5"/>
    <property type="match status" value="2"/>
</dbReference>
<keyword evidence="5" id="KW-0663">Pyridoxal phosphate</keyword>
<evidence type="ECO:0000313" key="11">
    <source>
        <dbReference type="Proteomes" id="UP001232536"/>
    </source>
</evidence>
<gene>
    <name evidence="10" type="ORF">Q6348_12245</name>
</gene>
<evidence type="ECO:0000259" key="9">
    <source>
        <dbReference type="Pfam" id="PF00266"/>
    </source>
</evidence>
<dbReference type="EMBL" id="JAUQYP010000001">
    <property type="protein sequence ID" value="MDO8107966.1"/>
    <property type="molecule type" value="Genomic_DNA"/>
</dbReference>
<dbReference type="PANTHER" id="PTHR11601">
    <property type="entry name" value="CYSTEINE DESULFURYLASE FAMILY MEMBER"/>
    <property type="match status" value="1"/>
</dbReference>
<evidence type="ECO:0000256" key="6">
    <source>
        <dbReference type="ARBA" id="ARBA00023004"/>
    </source>
</evidence>
<dbReference type="PIRSF" id="PIRSF005572">
    <property type="entry name" value="NifS"/>
    <property type="match status" value="1"/>
</dbReference>
<comment type="catalytic activity">
    <reaction evidence="8">
        <text>(sulfur carrier)-H + L-cysteine = (sulfur carrier)-SH + L-alanine</text>
        <dbReference type="Rhea" id="RHEA:43892"/>
        <dbReference type="Rhea" id="RHEA-COMP:14737"/>
        <dbReference type="Rhea" id="RHEA-COMP:14739"/>
        <dbReference type="ChEBI" id="CHEBI:29917"/>
        <dbReference type="ChEBI" id="CHEBI:35235"/>
        <dbReference type="ChEBI" id="CHEBI:57972"/>
        <dbReference type="ChEBI" id="CHEBI:64428"/>
        <dbReference type="EC" id="2.8.1.7"/>
    </reaction>
</comment>
<evidence type="ECO:0000256" key="7">
    <source>
        <dbReference type="ARBA" id="ARBA00023014"/>
    </source>
</evidence>
<accession>A0ABT9DEJ9</accession>
<evidence type="ECO:0000256" key="5">
    <source>
        <dbReference type="ARBA" id="ARBA00022898"/>
    </source>
</evidence>
<dbReference type="Proteomes" id="UP001232536">
    <property type="component" value="Unassembled WGS sequence"/>
</dbReference>
<keyword evidence="4" id="KW-0479">Metal-binding</keyword>
<reference evidence="10 11" key="1">
    <citation type="submission" date="2023-07" db="EMBL/GenBank/DDBJ databases">
        <title>Description of novel actinomycetes strains, isolated from tidal flat sediment.</title>
        <authorList>
            <person name="Lu C."/>
        </authorList>
    </citation>
    <scope>NUCLEOTIDE SEQUENCE [LARGE SCALE GENOMIC DNA]</scope>
    <source>
        <strain evidence="10 11">SYSU T00b441</strain>
    </source>
</reference>
<dbReference type="GO" id="GO:0008483">
    <property type="term" value="F:transaminase activity"/>
    <property type="evidence" value="ECO:0007669"/>
    <property type="project" value="UniProtKB-KW"/>
</dbReference>
<dbReference type="InterPro" id="IPR000192">
    <property type="entry name" value="Aminotrans_V_dom"/>
</dbReference>
<dbReference type="Gene3D" id="3.40.640.10">
    <property type="entry name" value="Type I PLP-dependent aspartate aminotransferase-like (Major domain)"/>
    <property type="match status" value="1"/>
</dbReference>
<dbReference type="RefSeq" id="WP_304601557.1">
    <property type="nucleotide sequence ID" value="NZ_JAUQYP010000001.1"/>
</dbReference>
<evidence type="ECO:0000256" key="4">
    <source>
        <dbReference type="ARBA" id="ARBA00022723"/>
    </source>
</evidence>
<name>A0ABT9DEJ9_9CELL</name>
<proteinExistence type="inferred from homology"/>
<dbReference type="Gene3D" id="3.90.1150.10">
    <property type="entry name" value="Aspartate Aminotransferase, domain 1"/>
    <property type="match status" value="1"/>
</dbReference>
<keyword evidence="7" id="KW-0411">Iron-sulfur</keyword>
<feature type="domain" description="Aminotransferase class V" evidence="9">
    <location>
        <begin position="6"/>
        <end position="212"/>
    </location>
</feature>
<dbReference type="InterPro" id="IPR015421">
    <property type="entry name" value="PyrdxlP-dep_Trfase_major"/>
</dbReference>
<protein>
    <submittedName>
        <fullName evidence="10">Aminotransferase class V-fold PLP-dependent enzyme</fullName>
    </submittedName>
</protein>
<keyword evidence="10" id="KW-0032">Aminotransferase</keyword>
<keyword evidence="11" id="KW-1185">Reference proteome</keyword>
<evidence type="ECO:0000256" key="2">
    <source>
        <dbReference type="ARBA" id="ARBA00006490"/>
    </source>
</evidence>
<comment type="similarity">
    <text evidence="2">Belongs to the class-V pyridoxal-phosphate-dependent aminotransferase family. NifS/IscS subfamily.</text>
</comment>
<keyword evidence="6" id="KW-0408">Iron</keyword>
<dbReference type="InterPro" id="IPR015424">
    <property type="entry name" value="PyrdxlP-dep_Trfase"/>
</dbReference>
<dbReference type="PANTHER" id="PTHR11601:SF34">
    <property type="entry name" value="CYSTEINE DESULFURASE"/>
    <property type="match status" value="1"/>
</dbReference>
<organism evidence="10 11">
    <name type="scientific">Actinotalea lenta</name>
    <dbReference type="NCBI Taxonomy" id="3064654"/>
    <lineage>
        <taxon>Bacteria</taxon>
        <taxon>Bacillati</taxon>
        <taxon>Actinomycetota</taxon>
        <taxon>Actinomycetes</taxon>
        <taxon>Micrococcales</taxon>
        <taxon>Cellulomonadaceae</taxon>
        <taxon>Actinotalea</taxon>
    </lineage>
</organism>
<keyword evidence="3" id="KW-0808">Transferase</keyword>